<dbReference type="EMBL" id="LVLJ01002476">
    <property type="protein sequence ID" value="OAE24760.1"/>
    <property type="molecule type" value="Genomic_DNA"/>
</dbReference>
<dbReference type="PROSITE" id="PS50011">
    <property type="entry name" value="PROTEIN_KINASE_DOM"/>
    <property type="match status" value="1"/>
</dbReference>
<feature type="region of interest" description="Disordered" evidence="2">
    <location>
        <begin position="871"/>
        <end position="916"/>
    </location>
</feature>
<protein>
    <recommendedName>
        <fullName evidence="5">Protein kinase domain-containing protein</fullName>
    </recommendedName>
</protein>
<dbReference type="GO" id="GO:0016020">
    <property type="term" value="C:membrane"/>
    <property type="evidence" value="ECO:0007669"/>
    <property type="project" value="UniProtKB-SubCell"/>
</dbReference>
<dbReference type="Gene3D" id="3.30.200.20">
    <property type="entry name" value="Phosphorylase Kinase, domain 1"/>
    <property type="match status" value="1"/>
</dbReference>
<dbReference type="InterPro" id="IPR032675">
    <property type="entry name" value="LRR_dom_sf"/>
</dbReference>
<evidence type="ECO:0000256" key="4">
    <source>
        <dbReference type="SAM" id="SignalP"/>
    </source>
</evidence>
<comment type="subcellular location">
    <subcellularLocation>
        <location evidence="1">Membrane</location>
        <topology evidence="1">Single-pass membrane protein</topology>
    </subcellularLocation>
</comment>
<dbReference type="GO" id="GO:0005524">
    <property type="term" value="F:ATP binding"/>
    <property type="evidence" value="ECO:0007669"/>
    <property type="project" value="InterPro"/>
</dbReference>
<reference evidence="6" key="1">
    <citation type="submission" date="2016-03" db="EMBL/GenBank/DDBJ databases">
        <title>Mechanisms controlling the formation of the plant cell surface in tip-growing cells are functionally conserved among land plants.</title>
        <authorList>
            <person name="Honkanen S."/>
            <person name="Jones V.A."/>
            <person name="Morieri G."/>
            <person name="Champion C."/>
            <person name="Hetherington A.J."/>
            <person name="Kelly S."/>
            <person name="Saint-Marcoux D."/>
            <person name="Proust H."/>
            <person name="Prescott H."/>
            <person name="Dolan L."/>
        </authorList>
    </citation>
    <scope>NUCLEOTIDE SEQUENCE [LARGE SCALE GENOMIC DNA]</scope>
    <source>
        <tissue evidence="6">Whole gametophyte</tissue>
    </source>
</reference>
<dbReference type="PROSITE" id="PS00108">
    <property type="entry name" value="PROTEIN_KINASE_ST"/>
    <property type="match status" value="1"/>
</dbReference>
<comment type="caution">
    <text evidence="6">The sequence shown here is derived from an EMBL/GenBank/DDBJ whole genome shotgun (WGS) entry which is preliminary data.</text>
</comment>
<dbReference type="InterPro" id="IPR011009">
    <property type="entry name" value="Kinase-like_dom_sf"/>
</dbReference>
<feature type="transmembrane region" description="Helical" evidence="3">
    <location>
        <begin position="532"/>
        <end position="556"/>
    </location>
</feature>
<keyword evidence="7" id="KW-1185">Reference proteome</keyword>
<dbReference type="FunFam" id="1.10.510.10:FF:001703">
    <property type="entry name" value="Predicted protein"/>
    <property type="match status" value="1"/>
</dbReference>
<dbReference type="SUPFAM" id="SSF56112">
    <property type="entry name" value="Protein kinase-like (PK-like)"/>
    <property type="match status" value="1"/>
</dbReference>
<evidence type="ECO:0000256" key="1">
    <source>
        <dbReference type="ARBA" id="ARBA00004167"/>
    </source>
</evidence>
<organism evidence="6 7">
    <name type="scientific">Marchantia polymorpha subsp. ruderalis</name>
    <dbReference type="NCBI Taxonomy" id="1480154"/>
    <lineage>
        <taxon>Eukaryota</taxon>
        <taxon>Viridiplantae</taxon>
        <taxon>Streptophyta</taxon>
        <taxon>Embryophyta</taxon>
        <taxon>Marchantiophyta</taxon>
        <taxon>Marchantiopsida</taxon>
        <taxon>Marchantiidae</taxon>
        <taxon>Marchantiales</taxon>
        <taxon>Marchantiaceae</taxon>
        <taxon>Marchantia</taxon>
    </lineage>
</organism>
<keyword evidence="4" id="KW-0732">Signal</keyword>
<evidence type="ECO:0000256" key="3">
    <source>
        <dbReference type="SAM" id="Phobius"/>
    </source>
</evidence>
<dbReference type="SMART" id="SM00220">
    <property type="entry name" value="S_TKc"/>
    <property type="match status" value="1"/>
</dbReference>
<dbReference type="AlphaFoldDB" id="A0A176VVC7"/>
<dbReference type="Gene3D" id="3.80.10.10">
    <property type="entry name" value="Ribonuclease Inhibitor"/>
    <property type="match status" value="1"/>
</dbReference>
<dbReference type="Proteomes" id="UP000077202">
    <property type="component" value="Unassembled WGS sequence"/>
</dbReference>
<dbReference type="InterPro" id="IPR001245">
    <property type="entry name" value="Ser-Thr/Tyr_kinase_cat_dom"/>
</dbReference>
<keyword evidence="3" id="KW-0812">Transmembrane</keyword>
<evidence type="ECO:0000256" key="2">
    <source>
        <dbReference type="SAM" id="MobiDB-lite"/>
    </source>
</evidence>
<dbReference type="PANTHER" id="PTHR45631:SF21">
    <property type="entry name" value="PROTEIN KINASE DOMAIN-CONTAINING PROTEIN"/>
    <property type="match status" value="1"/>
</dbReference>
<dbReference type="SUPFAM" id="SSF52058">
    <property type="entry name" value="L domain-like"/>
    <property type="match status" value="1"/>
</dbReference>
<name>A0A176VVC7_MARPO</name>
<accession>A0A176VVC7</accession>
<feature type="signal peptide" evidence="4">
    <location>
        <begin position="1"/>
        <end position="34"/>
    </location>
</feature>
<feature type="chain" id="PRO_5008052138" description="Protein kinase domain-containing protein" evidence="4">
    <location>
        <begin position="35"/>
        <end position="916"/>
    </location>
</feature>
<evidence type="ECO:0000313" key="6">
    <source>
        <dbReference type="EMBL" id="OAE24760.1"/>
    </source>
</evidence>
<proteinExistence type="predicted"/>
<dbReference type="GO" id="GO:0004672">
    <property type="term" value="F:protein kinase activity"/>
    <property type="evidence" value="ECO:0007669"/>
    <property type="project" value="InterPro"/>
</dbReference>
<dbReference type="InterPro" id="IPR000719">
    <property type="entry name" value="Prot_kinase_dom"/>
</dbReference>
<sequence length="916" mass="100640">MMAFVAEGYRVPYLRIASALLALAVIACFPVSSAERSGLSFACGAPEGFTTNSVLWKSDKDIAPAKSKIAKIGTDYVRYFSEYSDANAHQNLHCYDKLPSITSEGPILLRVTFEYSNYDGLDAPPEFQMWVGASEVAYVNLKKDDPWVEEAVLKYSSDSSTQVLCLVAVKGAPAISFIELRPLPADAYSAGHLLRTLKRIDCGNDNATRRVRFPQDVYDRIWDVDANFPSNSDSFASKVTIDGEDVPERPPMAVLETSRVPSSGTRLAYKFDTETTGFFEIKVYTPSTIPSTLNVNGVSSTESPVVGREVQVTSVSRVPDSSGGVEVVLQGSNGLKPQINALEVFQEIDGIFSNDADAINAIKAYYNIVSNWFGDPCLPVPWNGLECSSDSRVTSLNMSFNKFDSKIPDLTGLINLQVLDLRKNDFFGNLDVLSGLSALTQLWVLDVLFAQFVDPCILSSSGHITFMWSFLLLVVVVDVSFNPRLSGETPSALKRTNLQIDAQGTCVDQPAGCNLSPSPEVSSLLNKNRTGLIVGVVVAVVLAILLALVICIFLIWRRKKPRAGRGEVEGGVDLRNWTAAKVFTFKELETATNHFKKKIGEGSFGPVYLGVLSNGQKVAIKMRHDTSALGADAFANEVYLLSRVNHPNLVSLLGYCQEGKNQYQLLVYEFMPGGTLMDHLYGTMVRLDWITRLRIAIGAATGISYLHNGSDPKIIHRDVKSTNILLDNNLMAKVSDFGLSKLVTRTEATHVTTLVKGTAGYLDPEYFTTNQLTEKSDVYSFGVVLLEIICGREPLTGNRAPDEYNLIAWAKPYLLAKTYEGIVDRGLQNNYNSRSMSLVASLALRCIERDSKNRPTMLQVLRELEEALQYEDRPERTLASPSQPDSAAFDFKSTASDTPPDSAPQLANVPSFTFPR</sequence>
<feature type="domain" description="Protein kinase" evidence="5">
    <location>
        <begin position="593"/>
        <end position="868"/>
    </location>
</feature>
<dbReference type="Gene3D" id="1.10.510.10">
    <property type="entry name" value="Transferase(Phosphotransferase) domain 1"/>
    <property type="match status" value="1"/>
</dbReference>
<dbReference type="CDD" id="cd14066">
    <property type="entry name" value="STKc_IRAK"/>
    <property type="match status" value="1"/>
</dbReference>
<dbReference type="Pfam" id="PF12819">
    <property type="entry name" value="Malectin_like"/>
    <property type="match status" value="1"/>
</dbReference>
<keyword evidence="3" id="KW-0472">Membrane</keyword>
<evidence type="ECO:0000259" key="5">
    <source>
        <dbReference type="PROSITE" id="PS50011"/>
    </source>
</evidence>
<dbReference type="PANTHER" id="PTHR45631">
    <property type="entry name" value="OS07G0107800 PROTEIN-RELATED"/>
    <property type="match status" value="1"/>
</dbReference>
<dbReference type="InterPro" id="IPR024788">
    <property type="entry name" value="Malectin-like_Carb-bd_dom"/>
</dbReference>
<evidence type="ECO:0000313" key="7">
    <source>
        <dbReference type="Proteomes" id="UP000077202"/>
    </source>
</evidence>
<keyword evidence="3" id="KW-1133">Transmembrane helix</keyword>
<dbReference type="InterPro" id="IPR008271">
    <property type="entry name" value="Ser/Thr_kinase_AS"/>
</dbReference>
<dbReference type="Pfam" id="PF07714">
    <property type="entry name" value="PK_Tyr_Ser-Thr"/>
    <property type="match status" value="1"/>
</dbReference>
<gene>
    <name evidence="6" type="ORF">AXG93_48s1080</name>
</gene>